<feature type="domain" description="C2H2-type" evidence="9">
    <location>
        <begin position="1438"/>
        <end position="1460"/>
    </location>
</feature>
<dbReference type="Gene3D" id="3.30.160.60">
    <property type="entry name" value="Classic Zinc Finger"/>
    <property type="match status" value="4"/>
</dbReference>
<keyword evidence="4" id="KW-0862">Zinc</keyword>
<protein>
    <submittedName>
        <fullName evidence="10">Uncharacterized protein</fullName>
    </submittedName>
</protein>
<evidence type="ECO:0000259" key="9">
    <source>
        <dbReference type="PROSITE" id="PS50157"/>
    </source>
</evidence>
<feature type="domain" description="C2H2-type" evidence="9">
    <location>
        <begin position="1465"/>
        <end position="1492"/>
    </location>
</feature>
<dbReference type="Gene3D" id="3.30.710.10">
    <property type="entry name" value="Potassium Channel Kv1.1, Chain A"/>
    <property type="match status" value="1"/>
</dbReference>
<gene>
    <name evidence="10" type="ORF">R5R35_009999</name>
</gene>
<dbReference type="CDD" id="cd18315">
    <property type="entry name" value="BTB_POZ_BAB-like"/>
    <property type="match status" value="1"/>
</dbReference>
<feature type="compositionally biased region" description="Polar residues" evidence="7">
    <location>
        <begin position="1328"/>
        <end position="1339"/>
    </location>
</feature>
<dbReference type="GO" id="GO:0008270">
    <property type="term" value="F:zinc ion binding"/>
    <property type="evidence" value="ECO:0007669"/>
    <property type="project" value="UniProtKB-KW"/>
</dbReference>
<organism evidence="10 11">
    <name type="scientific">Gryllus longicercus</name>
    <dbReference type="NCBI Taxonomy" id="2509291"/>
    <lineage>
        <taxon>Eukaryota</taxon>
        <taxon>Metazoa</taxon>
        <taxon>Ecdysozoa</taxon>
        <taxon>Arthropoda</taxon>
        <taxon>Hexapoda</taxon>
        <taxon>Insecta</taxon>
        <taxon>Pterygota</taxon>
        <taxon>Neoptera</taxon>
        <taxon>Polyneoptera</taxon>
        <taxon>Orthoptera</taxon>
        <taxon>Ensifera</taxon>
        <taxon>Gryllidea</taxon>
        <taxon>Grylloidea</taxon>
        <taxon>Gryllidae</taxon>
        <taxon>Gryllinae</taxon>
        <taxon>Gryllus</taxon>
    </lineage>
</organism>
<feature type="domain" description="BTB" evidence="8">
    <location>
        <begin position="31"/>
        <end position="96"/>
    </location>
</feature>
<dbReference type="InterPro" id="IPR011333">
    <property type="entry name" value="SKP1/BTB/POZ_sf"/>
</dbReference>
<dbReference type="PROSITE" id="PS00028">
    <property type="entry name" value="ZINC_FINGER_C2H2_1"/>
    <property type="match status" value="6"/>
</dbReference>
<evidence type="ECO:0000313" key="11">
    <source>
        <dbReference type="Proteomes" id="UP001378592"/>
    </source>
</evidence>
<feature type="compositionally biased region" description="Basic and acidic residues" evidence="7">
    <location>
        <begin position="486"/>
        <end position="501"/>
    </location>
</feature>
<proteinExistence type="predicted"/>
<feature type="domain" description="C2H2-type" evidence="9">
    <location>
        <begin position="1552"/>
        <end position="1579"/>
    </location>
</feature>
<dbReference type="GO" id="GO:0006355">
    <property type="term" value="P:regulation of DNA-templated transcription"/>
    <property type="evidence" value="ECO:0007669"/>
    <property type="project" value="UniProtKB-ARBA"/>
</dbReference>
<feature type="region of interest" description="Disordered" evidence="7">
    <location>
        <begin position="1367"/>
        <end position="1400"/>
    </location>
</feature>
<dbReference type="SMART" id="SM00355">
    <property type="entry name" value="ZnF_C2H2"/>
    <property type="match status" value="7"/>
</dbReference>
<dbReference type="Proteomes" id="UP001378592">
    <property type="component" value="Unassembled WGS sequence"/>
</dbReference>
<dbReference type="PROSITE" id="PS50097">
    <property type="entry name" value="BTB"/>
    <property type="match status" value="1"/>
</dbReference>
<keyword evidence="5" id="KW-0539">Nucleus</keyword>
<evidence type="ECO:0000256" key="1">
    <source>
        <dbReference type="ARBA" id="ARBA00022723"/>
    </source>
</evidence>
<comment type="caution">
    <text evidence="10">The sequence shown here is derived from an EMBL/GenBank/DDBJ whole genome shotgun (WGS) entry which is preliminary data.</text>
</comment>
<dbReference type="FunFam" id="3.30.160.60:FF:002343">
    <property type="entry name" value="Zinc finger protein 33A"/>
    <property type="match status" value="1"/>
</dbReference>
<keyword evidence="2" id="KW-0677">Repeat</keyword>
<dbReference type="InterPro" id="IPR000210">
    <property type="entry name" value="BTB/POZ_dom"/>
</dbReference>
<dbReference type="SMART" id="SM00225">
    <property type="entry name" value="BTB"/>
    <property type="match status" value="1"/>
</dbReference>
<evidence type="ECO:0000313" key="10">
    <source>
        <dbReference type="EMBL" id="KAK7869628.1"/>
    </source>
</evidence>
<dbReference type="InterPro" id="IPR050826">
    <property type="entry name" value="Krueppel_C2H2_ZnFinger"/>
</dbReference>
<dbReference type="InterPro" id="IPR036236">
    <property type="entry name" value="Znf_C2H2_sf"/>
</dbReference>
<dbReference type="SUPFAM" id="SSF57667">
    <property type="entry name" value="beta-beta-alpha zinc fingers"/>
    <property type="match status" value="3"/>
</dbReference>
<dbReference type="PANTHER" id="PTHR24377">
    <property type="entry name" value="IP01015P-RELATED"/>
    <property type="match status" value="1"/>
</dbReference>
<evidence type="ECO:0000259" key="8">
    <source>
        <dbReference type="PROSITE" id="PS50097"/>
    </source>
</evidence>
<dbReference type="Pfam" id="PF00651">
    <property type="entry name" value="BTB"/>
    <property type="match status" value="1"/>
</dbReference>
<keyword evidence="11" id="KW-1185">Reference proteome</keyword>
<feature type="domain" description="C2H2-type" evidence="9">
    <location>
        <begin position="1410"/>
        <end position="1437"/>
    </location>
</feature>
<dbReference type="SUPFAM" id="SSF54695">
    <property type="entry name" value="POZ domain"/>
    <property type="match status" value="1"/>
</dbReference>
<feature type="domain" description="C2H2-type" evidence="9">
    <location>
        <begin position="1493"/>
        <end position="1521"/>
    </location>
</feature>
<keyword evidence="3 6" id="KW-0863">Zinc-finger</keyword>
<evidence type="ECO:0000256" key="2">
    <source>
        <dbReference type="ARBA" id="ARBA00022737"/>
    </source>
</evidence>
<feature type="domain" description="C2H2-type" evidence="9">
    <location>
        <begin position="1522"/>
        <end position="1549"/>
    </location>
</feature>
<feature type="region of interest" description="Disordered" evidence="7">
    <location>
        <begin position="469"/>
        <end position="505"/>
    </location>
</feature>
<name>A0AAN9W8N8_9ORTH</name>
<evidence type="ECO:0000256" key="3">
    <source>
        <dbReference type="ARBA" id="ARBA00022771"/>
    </source>
</evidence>
<evidence type="ECO:0000256" key="5">
    <source>
        <dbReference type="ARBA" id="ARBA00023242"/>
    </source>
</evidence>
<evidence type="ECO:0000256" key="6">
    <source>
        <dbReference type="PROSITE-ProRule" id="PRU00042"/>
    </source>
</evidence>
<dbReference type="Pfam" id="PF00096">
    <property type="entry name" value="zf-C2H2"/>
    <property type="match status" value="3"/>
</dbReference>
<reference evidence="10 11" key="1">
    <citation type="submission" date="2024-03" db="EMBL/GenBank/DDBJ databases">
        <title>The genome assembly and annotation of the cricket Gryllus longicercus Weissman &amp; Gray.</title>
        <authorList>
            <person name="Szrajer S."/>
            <person name="Gray D."/>
            <person name="Ylla G."/>
        </authorList>
    </citation>
    <scope>NUCLEOTIDE SEQUENCE [LARGE SCALE GENOMIC DNA]</scope>
    <source>
        <strain evidence="10">DAG 2021-001</strain>
        <tissue evidence="10">Whole body minus gut</tissue>
    </source>
</reference>
<feature type="region of interest" description="Disordered" evidence="7">
    <location>
        <begin position="1328"/>
        <end position="1351"/>
    </location>
</feature>
<dbReference type="PROSITE" id="PS50157">
    <property type="entry name" value="ZINC_FINGER_C2H2_2"/>
    <property type="match status" value="6"/>
</dbReference>
<dbReference type="EMBL" id="JAZDUA010000071">
    <property type="protein sequence ID" value="KAK7869628.1"/>
    <property type="molecule type" value="Genomic_DNA"/>
</dbReference>
<evidence type="ECO:0000256" key="7">
    <source>
        <dbReference type="SAM" id="MobiDB-lite"/>
    </source>
</evidence>
<keyword evidence="1" id="KW-0479">Metal-binding</keyword>
<sequence length="1581" mass="176998">MNDSHLSLNWRCHHSVLMSTFQHLLENNILLDCTLSAEGQCLNAHRVILAASSPYFQLLFSQETEKHPIIILKDVKFQELNILLEFMYKGEVEIPEQQLKSFLNLANSLEIKGLKNHENYERREVPAFSGQESAIENSNVMSPLQSATRSQQRSQDCCYRHSKITVPLENGNSSYCQETNCAKGCLLQDDLEVNSKKAGPSHQRKLPFCEQTRSESKQLSEGCKDHLERKIPSATWCFPSCLATGNECDHRFQKHVKVCPKKALLSNKNNFQCHQLSDIESEHVFELCSEIHPKKTTFQKTHLLSHKTTTSQGVHTSLHHEKTILPQKNITIPCLPLIEDESEHELDSQDCLQRHCKKAAPQKSMLPSHQVGCSKHVHISQDHHEDNCRETALTRKCHSQCHCCPQTLSNCVNVFRVHFECNCNTAVSSSKNNSTNRRQTSSESVHVSQGCCESHCARKCLPQKNIPSCQNTKSAHRPTSGDCLEEQGKKTAPEEKKDKSQSNKQETNIDCQNIFQVHIECSCKTTGSFSNNNSPSSQQTISECVDVSPNGTKSYHQSTVSLRNNSSVPCQQEHHHISQDCVESCNTADSQQRHGSQIPVGDCCVSQNHLQIDPECSSPVGSLATPNHQIERKAIPSSGVPASLISKSTNGSRSSKSIIEHVQSNKDNFPQSDHIREMCAEPSKKSENIVECNEKYNETIDSTDTQKINNTSKMGTETQNNIQIITLSSDEENELNSSADFENENCSSETCEEPPENIENIAICSDVEMNDSSDMQNIKVSFHEPSSTKETGPRITSIHCTTGSDSLIFNCVASDSDCNENTNQLKDRLLSYSEIISLAQASVERTELTEYIEDQSHIPRKRIRIQEEKENVIIDCRNVAIIPGECEDSPTNTQENSFESDHITKAIANRNYNFADEKQQLSSVPNTVGKVPVIAAIISVRNDLLPSDSQNSCQLENITGSFLPPKPDFCVTFDSNDIKEELLESENIQENSTNISPEVLKCNEIPIKGETLELENSHKNVSPISPVLKCDGINDRDKTLGLEGICGRSSPNAPMIIECYQIDIKEEPLHEIESELDSHSEASVSNVKVQFQPNCSQSDRTSIEGHCDDIYKSKVTKNLEMVDNKLTESKPAKEIEVETKSTPNDKHESNLLEEEINCGLEHVSTEVSGTRSDCVSALHNSSSSNTSVTTNEMHLKLSPTCPENIDLENRTVVGPEGTGVASVSLKCSNTASDQEIPCDKGYSDAASSLNATEEQDTSGHHITDYADKQVATTSQNQGSESVLGCVAIPNSDAFKHNNAKRQKITHSPECNASVSELQKTSTSIMDNIETVGSPNQSRPGSVGNPESIASLEDDYIMRSDTICNISRRNKNHDTDNASEDDTDTDKSKFSSVEDDDNNDEDELISKGYWHTCSRCGKNFAFMRCLEKHLREHKRERARRCTECGKVFPNLYILNRHKVIHLDHPCKCNECGKIFRRSDHLQQHQQLHMREHSFKCQQCGKAFLRSDHLVRHQQESHPGARSYICNECRMAFTNAHALALHKQLHSRQRSHPHKCQDCGKAFKHSENLLHHQQVHKKKKSYA</sequence>
<accession>A0AAN9W8N8</accession>
<dbReference type="InterPro" id="IPR013087">
    <property type="entry name" value="Znf_C2H2_type"/>
</dbReference>
<evidence type="ECO:0000256" key="4">
    <source>
        <dbReference type="ARBA" id="ARBA00022833"/>
    </source>
</evidence>